<dbReference type="AlphaFoldDB" id="A0A034WUX4"/>
<organism evidence="2">
    <name type="scientific">Bactrocera dorsalis</name>
    <name type="common">Oriental fruit fly</name>
    <name type="synonym">Dacus dorsalis</name>
    <dbReference type="NCBI Taxonomy" id="27457"/>
    <lineage>
        <taxon>Eukaryota</taxon>
        <taxon>Metazoa</taxon>
        <taxon>Ecdysozoa</taxon>
        <taxon>Arthropoda</taxon>
        <taxon>Hexapoda</taxon>
        <taxon>Insecta</taxon>
        <taxon>Pterygota</taxon>
        <taxon>Neoptera</taxon>
        <taxon>Endopterygota</taxon>
        <taxon>Diptera</taxon>
        <taxon>Brachycera</taxon>
        <taxon>Muscomorpha</taxon>
        <taxon>Tephritoidea</taxon>
        <taxon>Tephritidae</taxon>
        <taxon>Bactrocera</taxon>
        <taxon>Bactrocera</taxon>
    </lineage>
</organism>
<reference evidence="2" key="1">
    <citation type="journal article" date="2014" name="BMC Genomics">
        <title>Characterizing the developmental transcriptome of the oriental fruit fly, Bactrocera dorsalis (Diptera: Tephritidae) through comparative genomic analysis with Drosophila melanogaster utilizing modENCODE datasets.</title>
        <authorList>
            <person name="Geib S.M."/>
            <person name="Calla B."/>
            <person name="Hall B."/>
            <person name="Hou S."/>
            <person name="Manoukis N.C."/>
        </authorList>
    </citation>
    <scope>NUCLEOTIDE SEQUENCE</scope>
    <source>
        <strain evidence="2">Punador</strain>
    </source>
</reference>
<keyword evidence="1" id="KW-0812">Transmembrane</keyword>
<proteinExistence type="predicted"/>
<sequence>MNAPLPFLTTKLRIFRKKKNIWFQTAPSITLSSLSGTFVNANLSILFSSHVDIIQLEKSFLIQKQRLLIPQDDMNAFQRNVSDKISGNIMDSNQIYPENEKLACHPFDGQHLFLQEFPYFAGSKERLKRKSLISFVKTIADLGYFPTTVNILDRCLNNSTRLCLNMLSDKVPAYNIKLKMPFQENNIIYQNSFKVKIARIITDTTTKNILQISVEVISESLVLHIFSISISNCGIPCTAAKSNVMRRLLPFIGDTITFLFPLMQDTYYTRRQFKCDVLVKVDIDTNSTHCVAGNQSKTNSEVLIKKSSTTISSRAIFVEAENRCFCVWHCNCHCITKLETHVNFNICNKMEYQDRQKAGIFPNYAASGYFEHNFSEYETARNQEVLYILIKNASILLLIMLILGLLKALTGRFFSTSIDRCGFDFVQGGKRYEDSSDSRRFFINVVLFIVFPFSFWWKCFAPSDCDLLAASTEWQCAIYVPSPILSEDKSYSSTKERLNTKKLDKNENILLPQHMDCCSKTMVDSSKCNNILMRLKAGDN</sequence>
<keyword evidence="1" id="KW-1133">Transmembrane helix</keyword>
<feature type="non-terminal residue" evidence="2">
    <location>
        <position position="540"/>
    </location>
</feature>
<evidence type="ECO:0000313" key="2">
    <source>
        <dbReference type="EMBL" id="JAC57578.1"/>
    </source>
</evidence>
<feature type="transmembrane region" description="Helical" evidence="1">
    <location>
        <begin position="441"/>
        <end position="457"/>
    </location>
</feature>
<accession>A0A034WUX4</accession>
<keyword evidence="1" id="KW-0472">Membrane</keyword>
<dbReference type="EMBL" id="GAKP01001374">
    <property type="protein sequence ID" value="JAC57578.1"/>
    <property type="molecule type" value="Transcribed_RNA"/>
</dbReference>
<name>A0A034WUX4_BACDO</name>
<feature type="transmembrane region" description="Helical" evidence="1">
    <location>
        <begin position="385"/>
        <end position="406"/>
    </location>
</feature>
<evidence type="ECO:0000256" key="1">
    <source>
        <dbReference type="SAM" id="Phobius"/>
    </source>
</evidence>
<evidence type="ECO:0008006" key="3">
    <source>
        <dbReference type="Google" id="ProtNLM"/>
    </source>
</evidence>
<protein>
    <recommendedName>
        <fullName evidence="3">Generative cell specific-1/HAP2 domain-containing protein</fullName>
    </recommendedName>
</protein>